<evidence type="ECO:0000256" key="1">
    <source>
        <dbReference type="SAM" id="MobiDB-lite"/>
    </source>
</evidence>
<organism evidence="2 3">
    <name type="scientific">Streptomyces ambofaciens (strain ATCC 23877 / 3486 / DSM 40053 / JCM 4204 / NBRC 12836 / NRRL B-2516)</name>
    <dbReference type="NCBI Taxonomy" id="278992"/>
    <lineage>
        <taxon>Bacteria</taxon>
        <taxon>Bacillati</taxon>
        <taxon>Actinomycetota</taxon>
        <taxon>Actinomycetes</taxon>
        <taxon>Kitasatosporales</taxon>
        <taxon>Streptomycetaceae</taxon>
        <taxon>Streptomyces</taxon>
    </lineage>
</organism>
<name>A0A0K2ALC6_STRA7</name>
<dbReference type="Proteomes" id="UP000061018">
    <property type="component" value="Chromosome"/>
</dbReference>
<evidence type="ECO:0000313" key="3">
    <source>
        <dbReference type="Proteomes" id="UP000061018"/>
    </source>
</evidence>
<accession>A0A0K2ALC6</accession>
<proteinExistence type="predicted"/>
<evidence type="ECO:0000313" key="2">
    <source>
        <dbReference type="EMBL" id="AKZ53711.1"/>
    </source>
</evidence>
<sequence length="26" mass="2774">MVGLTTAVVARDSGQGTGDVRRLREE</sequence>
<feature type="region of interest" description="Disordered" evidence="1">
    <location>
        <begin position="1"/>
        <end position="26"/>
    </location>
</feature>
<dbReference type="EMBL" id="CP012382">
    <property type="protein sequence ID" value="AKZ53711.1"/>
    <property type="molecule type" value="Genomic_DNA"/>
</dbReference>
<dbReference type="AlphaFoldDB" id="A0A0K2ALC6"/>
<reference evidence="3" key="1">
    <citation type="journal article" date="2015" name="J. Biotechnol.">
        <title>Complete genome sequence of Streptomyces ambofaciens ATCC 23877, the spiramycin producer.</title>
        <authorList>
            <person name="Thibessard A."/>
            <person name="Haas D."/>
            <person name="Gerbaud C."/>
            <person name="Aigle B."/>
            <person name="Lautru S."/>
            <person name="Pernodet J.L."/>
            <person name="Leblond P."/>
        </authorList>
    </citation>
    <scope>NUCLEOTIDE SEQUENCE [LARGE SCALE GENOMIC DNA]</scope>
    <source>
        <strain evidence="3">ATCC 23877 / 3486 / DSM 40053 / JCM 4204 / NBRC 12836 / NRRL B-2516</strain>
    </source>
</reference>
<protein>
    <submittedName>
        <fullName evidence="2">Uncharacterized protein</fullName>
    </submittedName>
</protein>
<dbReference type="KEGG" id="samb:SAM23877_0662"/>
<gene>
    <name evidence="2" type="ORF">SAM23877_0662</name>
</gene>